<gene>
    <name evidence="12 15" type="primary">priA</name>
    <name evidence="15" type="ORF">IAC85_00180</name>
</gene>
<comment type="caution">
    <text evidence="15">The sequence shown here is derived from an EMBL/GenBank/DDBJ whole genome shotgun (WGS) entry which is preliminary data.</text>
</comment>
<dbReference type="NCBIfam" id="TIGR00595">
    <property type="entry name" value="priA"/>
    <property type="match status" value="1"/>
</dbReference>
<evidence type="ECO:0000256" key="12">
    <source>
        <dbReference type="HAMAP-Rule" id="MF_00983"/>
    </source>
</evidence>
<keyword evidence="2 12" id="KW-0235">DNA replication</keyword>
<feature type="binding site" evidence="12">
    <location>
        <position position="471"/>
    </location>
    <ligand>
        <name>Zn(2+)</name>
        <dbReference type="ChEBI" id="CHEBI:29105"/>
        <label>1</label>
    </ligand>
</feature>
<dbReference type="PANTHER" id="PTHR30580">
    <property type="entry name" value="PRIMOSOMAL PROTEIN N"/>
    <property type="match status" value="1"/>
</dbReference>
<organism evidence="15 16">
    <name type="scientific">Candidatus Faecenecus gallistercoris</name>
    <dbReference type="NCBI Taxonomy" id="2840793"/>
    <lineage>
        <taxon>Bacteria</taxon>
        <taxon>Bacillati</taxon>
        <taxon>Bacillota</taxon>
        <taxon>Bacillota incertae sedis</taxon>
        <taxon>Candidatus Faecenecus</taxon>
    </lineage>
</organism>
<evidence type="ECO:0000259" key="13">
    <source>
        <dbReference type="PROSITE" id="PS51192"/>
    </source>
</evidence>
<evidence type="ECO:0000256" key="8">
    <source>
        <dbReference type="ARBA" id="ARBA00022840"/>
    </source>
</evidence>
<dbReference type="InterPro" id="IPR014001">
    <property type="entry name" value="Helicase_ATP-bd"/>
</dbReference>
<keyword evidence="4 12" id="KW-0547">Nucleotide-binding</keyword>
<dbReference type="EC" id="5.6.2.4" evidence="12"/>
<dbReference type="GO" id="GO:0006302">
    <property type="term" value="P:double-strand break repair"/>
    <property type="evidence" value="ECO:0007669"/>
    <property type="project" value="InterPro"/>
</dbReference>
<dbReference type="InterPro" id="IPR041222">
    <property type="entry name" value="PriA_3primeBD"/>
</dbReference>
<comment type="catalytic activity">
    <reaction evidence="12">
        <text>Couples ATP hydrolysis with the unwinding of duplex DNA by translocating in the 3'-5' direction.</text>
        <dbReference type="EC" id="5.6.2.4"/>
    </reaction>
</comment>
<dbReference type="FunFam" id="3.40.1440.60:FF:000001">
    <property type="entry name" value="Primosomal protein N"/>
    <property type="match status" value="1"/>
</dbReference>
<dbReference type="GO" id="GO:0006269">
    <property type="term" value="P:DNA replication, synthesis of primer"/>
    <property type="evidence" value="ECO:0007669"/>
    <property type="project" value="UniProtKB-KW"/>
</dbReference>
<comment type="cofactor">
    <cofactor evidence="12">
        <name>Zn(2+)</name>
        <dbReference type="ChEBI" id="CHEBI:29105"/>
    </cofactor>
    <text evidence="12">Binds 2 zinc ions per subunit.</text>
</comment>
<dbReference type="PANTHER" id="PTHR30580:SF0">
    <property type="entry name" value="PRIMOSOMAL PROTEIN N"/>
    <property type="match status" value="1"/>
</dbReference>
<evidence type="ECO:0000256" key="10">
    <source>
        <dbReference type="ARBA" id="ARBA00023235"/>
    </source>
</evidence>
<evidence type="ECO:0000256" key="2">
    <source>
        <dbReference type="ARBA" id="ARBA00022705"/>
    </source>
</evidence>
<evidence type="ECO:0000256" key="4">
    <source>
        <dbReference type="ARBA" id="ARBA00022741"/>
    </source>
</evidence>
<feature type="binding site" evidence="12">
    <location>
        <position position="443"/>
    </location>
    <ligand>
        <name>Zn(2+)</name>
        <dbReference type="ChEBI" id="CHEBI:29105"/>
        <label>2</label>
    </ligand>
</feature>
<dbReference type="PROSITE" id="PS51192">
    <property type="entry name" value="HELICASE_ATP_BIND_1"/>
    <property type="match status" value="1"/>
</dbReference>
<feature type="binding site" evidence="12">
    <location>
        <position position="474"/>
    </location>
    <ligand>
        <name>Zn(2+)</name>
        <dbReference type="ChEBI" id="CHEBI:29105"/>
        <label>1</label>
    </ligand>
</feature>
<dbReference type="InterPro" id="IPR005259">
    <property type="entry name" value="PriA"/>
</dbReference>
<dbReference type="GO" id="GO:0008270">
    <property type="term" value="F:zinc ion binding"/>
    <property type="evidence" value="ECO:0007669"/>
    <property type="project" value="UniProtKB-UniRule"/>
</dbReference>
<keyword evidence="1 12" id="KW-0639">Primosome</keyword>
<reference evidence="15" key="2">
    <citation type="journal article" date="2021" name="PeerJ">
        <title>Extensive microbial diversity within the chicken gut microbiome revealed by metagenomics and culture.</title>
        <authorList>
            <person name="Gilroy R."/>
            <person name="Ravi A."/>
            <person name="Getino M."/>
            <person name="Pursley I."/>
            <person name="Horton D.L."/>
            <person name="Alikhan N.F."/>
            <person name="Baker D."/>
            <person name="Gharbi K."/>
            <person name="Hall N."/>
            <person name="Watson M."/>
            <person name="Adriaenssens E.M."/>
            <person name="Foster-Nyarko E."/>
            <person name="Jarju S."/>
            <person name="Secka A."/>
            <person name="Antonio M."/>
            <person name="Oren A."/>
            <person name="Chaudhuri R.R."/>
            <person name="La Ragione R."/>
            <person name="Hildebrand F."/>
            <person name="Pallen M.J."/>
        </authorList>
    </citation>
    <scope>NUCLEOTIDE SEQUENCE</scope>
    <source>
        <strain evidence="15">CHK165-10780</strain>
    </source>
</reference>
<dbReference type="GO" id="GO:0006270">
    <property type="term" value="P:DNA replication initiation"/>
    <property type="evidence" value="ECO:0007669"/>
    <property type="project" value="TreeGrafter"/>
</dbReference>
<dbReference type="InterPro" id="IPR011545">
    <property type="entry name" value="DEAD/DEAH_box_helicase_dom"/>
</dbReference>
<evidence type="ECO:0000256" key="6">
    <source>
        <dbReference type="ARBA" id="ARBA00022806"/>
    </source>
</evidence>
<dbReference type="Gene3D" id="3.40.50.300">
    <property type="entry name" value="P-loop containing nucleotide triphosphate hydrolases"/>
    <property type="match status" value="2"/>
</dbReference>
<dbReference type="InterPro" id="IPR041236">
    <property type="entry name" value="PriA_C"/>
</dbReference>
<evidence type="ECO:0000313" key="16">
    <source>
        <dbReference type="Proteomes" id="UP000886725"/>
    </source>
</evidence>
<dbReference type="Pfam" id="PF17764">
    <property type="entry name" value="PriA_3primeBD"/>
    <property type="match status" value="1"/>
</dbReference>
<evidence type="ECO:0000256" key="3">
    <source>
        <dbReference type="ARBA" id="ARBA00022723"/>
    </source>
</evidence>
<dbReference type="Gene3D" id="3.40.1440.60">
    <property type="entry name" value="PriA, 3(prime) DNA-binding domain"/>
    <property type="match status" value="1"/>
</dbReference>
<dbReference type="GO" id="GO:0005524">
    <property type="term" value="F:ATP binding"/>
    <property type="evidence" value="ECO:0007669"/>
    <property type="project" value="UniProtKB-UniRule"/>
</dbReference>
<dbReference type="InterPro" id="IPR040498">
    <property type="entry name" value="PriA_CRR"/>
</dbReference>
<evidence type="ECO:0000259" key="14">
    <source>
        <dbReference type="PROSITE" id="PS51194"/>
    </source>
</evidence>
<evidence type="ECO:0000256" key="1">
    <source>
        <dbReference type="ARBA" id="ARBA00022515"/>
    </source>
</evidence>
<dbReference type="InterPro" id="IPR001650">
    <property type="entry name" value="Helicase_C-like"/>
</dbReference>
<proteinExistence type="inferred from homology"/>
<protein>
    <recommendedName>
        <fullName evidence="12">Replication restart protein PriA</fullName>
    </recommendedName>
    <alternativeName>
        <fullName evidence="12">ATP-dependent DNA helicase PriA</fullName>
        <ecNumber evidence="12">5.6.2.4</ecNumber>
    </alternativeName>
    <alternativeName>
        <fullName evidence="12">DNA 3'-5' helicase PriA</fullName>
    </alternativeName>
</protein>
<dbReference type="GO" id="GO:0003677">
    <property type="term" value="F:DNA binding"/>
    <property type="evidence" value="ECO:0007669"/>
    <property type="project" value="UniProtKB-UniRule"/>
</dbReference>
<dbReference type="Pfam" id="PF18074">
    <property type="entry name" value="PriA_C"/>
    <property type="match status" value="1"/>
</dbReference>
<dbReference type="Pfam" id="PF00271">
    <property type="entry name" value="Helicase_C"/>
    <property type="match status" value="1"/>
</dbReference>
<accession>A0A9D0YY66</accession>
<comment type="catalytic activity">
    <reaction evidence="11 12">
        <text>ATP + H2O = ADP + phosphate + H(+)</text>
        <dbReference type="Rhea" id="RHEA:13065"/>
        <dbReference type="ChEBI" id="CHEBI:15377"/>
        <dbReference type="ChEBI" id="CHEBI:15378"/>
        <dbReference type="ChEBI" id="CHEBI:30616"/>
        <dbReference type="ChEBI" id="CHEBI:43474"/>
        <dbReference type="ChEBI" id="CHEBI:456216"/>
        <dbReference type="EC" id="5.6.2.4"/>
    </reaction>
</comment>
<evidence type="ECO:0000256" key="11">
    <source>
        <dbReference type="ARBA" id="ARBA00048988"/>
    </source>
</evidence>
<dbReference type="GO" id="GO:0006310">
    <property type="term" value="P:DNA recombination"/>
    <property type="evidence" value="ECO:0007669"/>
    <property type="project" value="InterPro"/>
</dbReference>
<evidence type="ECO:0000313" key="15">
    <source>
        <dbReference type="EMBL" id="HIQ64137.1"/>
    </source>
</evidence>
<keyword evidence="6 12" id="KW-0347">Helicase</keyword>
<dbReference type="InterPro" id="IPR042115">
    <property type="entry name" value="PriA_3primeBD_sf"/>
</dbReference>
<dbReference type="SMART" id="SM00487">
    <property type="entry name" value="DEXDc"/>
    <property type="match status" value="1"/>
</dbReference>
<dbReference type="Pfam" id="PF00270">
    <property type="entry name" value="DEAD"/>
    <property type="match status" value="1"/>
</dbReference>
<feature type="binding site" evidence="12">
    <location>
        <position position="440"/>
    </location>
    <ligand>
        <name>Zn(2+)</name>
        <dbReference type="ChEBI" id="CHEBI:29105"/>
        <label>2</label>
    </ligand>
</feature>
<comment type="similarity">
    <text evidence="12">Belongs to the helicase family. PriA subfamily.</text>
</comment>
<dbReference type="GO" id="GO:0043138">
    <property type="term" value="F:3'-5' DNA helicase activity"/>
    <property type="evidence" value="ECO:0007669"/>
    <property type="project" value="UniProtKB-EC"/>
</dbReference>
<dbReference type="InterPro" id="IPR027417">
    <property type="entry name" value="P-loop_NTPase"/>
</dbReference>
<dbReference type="HAMAP" id="MF_00983">
    <property type="entry name" value="PriA"/>
    <property type="match status" value="1"/>
</dbReference>
<dbReference type="SUPFAM" id="SSF52540">
    <property type="entry name" value="P-loop containing nucleoside triphosphate hydrolases"/>
    <property type="match status" value="2"/>
</dbReference>
<dbReference type="AlphaFoldDB" id="A0A9D0YY66"/>
<dbReference type="GO" id="GO:1990077">
    <property type="term" value="C:primosome complex"/>
    <property type="evidence" value="ECO:0007669"/>
    <property type="project" value="UniProtKB-UniRule"/>
</dbReference>
<dbReference type="PROSITE" id="PS51194">
    <property type="entry name" value="HELICASE_CTER"/>
    <property type="match status" value="1"/>
</dbReference>
<feature type="domain" description="Helicase ATP-binding" evidence="13">
    <location>
        <begin position="202"/>
        <end position="370"/>
    </location>
</feature>
<feature type="binding site" evidence="12">
    <location>
        <position position="434"/>
    </location>
    <ligand>
        <name>Zn(2+)</name>
        <dbReference type="ChEBI" id="CHEBI:29105"/>
        <label>1</label>
    </ligand>
</feature>
<reference evidence="15" key="1">
    <citation type="submission" date="2020-10" db="EMBL/GenBank/DDBJ databases">
        <authorList>
            <person name="Gilroy R."/>
        </authorList>
    </citation>
    <scope>NUCLEOTIDE SEQUENCE</scope>
    <source>
        <strain evidence="15">CHK165-10780</strain>
    </source>
</reference>
<keyword evidence="8 12" id="KW-0067">ATP-binding</keyword>
<evidence type="ECO:0000256" key="5">
    <source>
        <dbReference type="ARBA" id="ARBA00022801"/>
    </source>
</evidence>
<dbReference type="NCBIfam" id="NF004066">
    <property type="entry name" value="PRK05580.1-3"/>
    <property type="match status" value="1"/>
</dbReference>
<dbReference type="Proteomes" id="UP000886725">
    <property type="component" value="Unassembled WGS sequence"/>
</dbReference>
<keyword evidence="5 12" id="KW-0378">Hydrolase</keyword>
<dbReference type="CDD" id="cd17929">
    <property type="entry name" value="DEXHc_priA"/>
    <property type="match status" value="1"/>
</dbReference>
<name>A0A9D0YY66_9FIRM</name>
<keyword evidence="7 12" id="KW-0862">Zinc</keyword>
<feature type="binding site" evidence="12">
    <location>
        <position position="461"/>
    </location>
    <ligand>
        <name>Zn(2+)</name>
        <dbReference type="ChEBI" id="CHEBI:29105"/>
        <label>2</label>
    </ligand>
</feature>
<dbReference type="FunFam" id="3.40.50.300:FF:000489">
    <property type="entry name" value="Primosome assembly protein PriA"/>
    <property type="match status" value="1"/>
</dbReference>
<dbReference type="GO" id="GO:0016787">
    <property type="term" value="F:hydrolase activity"/>
    <property type="evidence" value="ECO:0007669"/>
    <property type="project" value="UniProtKB-KW"/>
</dbReference>
<sequence>MVAEVLVELSHKNIDKTFEYTVPDTLKDKVKKGMKVEVPFGNTTLEGFVLNEKDHSDTSVSLKEIKAVMDDEIVLNDELLALGKIMQEHTLSTLISCYQTMLPKALKAHEGVTVSKKYKTFYELVFIPEKMNTVQQKIIELFQNRKEVSREELLKISASAIKTLLKQGVLKEIKKEEYRLEQEEVATEKKPLTDEQQKVVREVLESNDIVYLLHGVTGSGKTEVYMELIDDVLLQNKTAIVLVPEISLTPQMIRRFQIRFGKIIAVLHSALSDGERYDEWRKIRDGNAKIVIGARSALFAPLKNVGLIIIDEEHSDSYKQDEVNPRYDAKDMAICRAKLNHGCKVIMGSATPSLDAYARAQKGVYHLLKLPHRVNHHALPTVHIIDMNESFKHAKGHFSEELLEAIQKKIENKEQVILLLNRRGYASFISCKNCGYAIKCPHCDITLTYHKSSNNLRCHYCGYAMNLPDECPSCHEHSLSRLGVGTERIEEELKKYLPTARVLRMDIDTTSKKGSHKKMITAFQNHEYDILLGTQIVAKGLDFENVTLVGIINADTSLNIPDFRSSETTFSLLSQVSGRAGRSKKEGEVYLQTFNPTHYAIVHATSHDYIGFYQEEMKIRKILKYPPYYYLVSIGISSKEEQLCYRESLKIAKALSKYLQNTILLGPSTAMVYKVNNVYRYGIILKYQKEPNLMIALTKMIDAYKGNPKLTISINFNPGHC</sequence>
<dbReference type="SMART" id="SM00490">
    <property type="entry name" value="HELICc"/>
    <property type="match status" value="1"/>
</dbReference>
<dbReference type="Pfam" id="PF18319">
    <property type="entry name" value="Zn_ribbon_PriA"/>
    <property type="match status" value="1"/>
</dbReference>
<dbReference type="EMBL" id="DVFU01000007">
    <property type="protein sequence ID" value="HIQ64137.1"/>
    <property type="molecule type" value="Genomic_DNA"/>
</dbReference>
<evidence type="ECO:0000256" key="9">
    <source>
        <dbReference type="ARBA" id="ARBA00023125"/>
    </source>
</evidence>
<comment type="function">
    <text evidence="12">Initiates the restart of stalled replication forks, which reloads the replicative helicase on sites other than the origin of replication. Recognizes and binds to abandoned replication forks and remodels them to uncover a helicase loading site. Promotes assembly of the primosome at these replication forks.</text>
</comment>
<keyword evidence="10 12" id="KW-0413">Isomerase</keyword>
<feature type="domain" description="Helicase C-terminal" evidence="14">
    <location>
        <begin position="466"/>
        <end position="620"/>
    </location>
</feature>
<comment type="subunit">
    <text evidence="12">Component of the replication restart primosome.</text>
</comment>
<keyword evidence="9 12" id="KW-0238">DNA-binding</keyword>
<feature type="binding site" evidence="12">
    <location>
        <position position="431"/>
    </location>
    <ligand>
        <name>Zn(2+)</name>
        <dbReference type="ChEBI" id="CHEBI:29105"/>
        <label>1</label>
    </ligand>
</feature>
<keyword evidence="3 12" id="KW-0479">Metal-binding</keyword>
<feature type="binding site" evidence="12">
    <location>
        <position position="458"/>
    </location>
    <ligand>
        <name>Zn(2+)</name>
        <dbReference type="ChEBI" id="CHEBI:29105"/>
        <label>2</label>
    </ligand>
</feature>
<dbReference type="CDD" id="cd18804">
    <property type="entry name" value="SF2_C_priA"/>
    <property type="match status" value="1"/>
</dbReference>
<evidence type="ECO:0000256" key="7">
    <source>
        <dbReference type="ARBA" id="ARBA00022833"/>
    </source>
</evidence>